<dbReference type="Proteomes" id="UP000549695">
    <property type="component" value="Unassembled WGS sequence"/>
</dbReference>
<keyword evidence="2" id="KW-1185">Reference proteome</keyword>
<dbReference type="AlphaFoldDB" id="A0A852W6P0"/>
<accession>A0A852W6P0</accession>
<dbReference type="GeneID" id="98054730"/>
<dbReference type="RefSeq" id="WP_179762440.1">
    <property type="nucleotide sequence ID" value="NZ_BAAAJZ010000004.1"/>
</dbReference>
<protein>
    <submittedName>
        <fullName evidence="1">Uncharacterized protein</fullName>
    </submittedName>
</protein>
<name>A0A852W6P0_PSEA5</name>
<evidence type="ECO:0000313" key="1">
    <source>
        <dbReference type="EMBL" id="NYG04787.1"/>
    </source>
</evidence>
<comment type="caution">
    <text evidence="1">The sequence shown here is derived from an EMBL/GenBank/DDBJ whole genome shotgun (WGS) entry which is preliminary data.</text>
</comment>
<gene>
    <name evidence="1" type="ORF">HDA37_005072</name>
</gene>
<proteinExistence type="predicted"/>
<reference evidence="1 2" key="1">
    <citation type="submission" date="2020-07" db="EMBL/GenBank/DDBJ databases">
        <title>Sequencing the genomes of 1000 actinobacteria strains.</title>
        <authorList>
            <person name="Klenk H.-P."/>
        </authorList>
    </citation>
    <scope>NUCLEOTIDE SEQUENCE [LARGE SCALE GENOMIC DNA]</scope>
    <source>
        <strain evidence="1 2">DSM 44749</strain>
    </source>
</reference>
<evidence type="ECO:0000313" key="2">
    <source>
        <dbReference type="Proteomes" id="UP000549695"/>
    </source>
</evidence>
<sequence length="135" mass="13800">MDGFTVVRCGACAHAPSGFDEDAHGTVAALPGVDEVLVEGLRAVVQDSTQGVLVTAGCRLGPGVCAARRPGLMVLVQACDAARTRSESPVVAVGPVRSTDDVRAVTRWLQDGGAPDPQALPARLRCAISPEAARG</sequence>
<dbReference type="EMBL" id="JACCCZ010000001">
    <property type="protein sequence ID" value="NYG04787.1"/>
    <property type="molecule type" value="Genomic_DNA"/>
</dbReference>
<organism evidence="1 2">
    <name type="scientific">Pseudonocardia alni</name>
    <name type="common">Amycolata alni</name>
    <dbReference type="NCBI Taxonomy" id="33907"/>
    <lineage>
        <taxon>Bacteria</taxon>
        <taxon>Bacillati</taxon>
        <taxon>Actinomycetota</taxon>
        <taxon>Actinomycetes</taxon>
        <taxon>Pseudonocardiales</taxon>
        <taxon>Pseudonocardiaceae</taxon>
        <taxon>Pseudonocardia</taxon>
    </lineage>
</organism>